<dbReference type="EMBL" id="KL197727">
    <property type="protein sequence ID" value="KDQ55010.1"/>
    <property type="molecule type" value="Genomic_DNA"/>
</dbReference>
<evidence type="ECO:0000256" key="2">
    <source>
        <dbReference type="SAM" id="MobiDB-lite"/>
    </source>
</evidence>
<dbReference type="InterPro" id="IPR013272">
    <property type="entry name" value="Vps72/YL1_C"/>
</dbReference>
<sequence length="453" mass="50635">MADEEDSLVRRRSRRSTAGNRMEAALAEMVEELAQEVEEDVDFVIDKDEDDVFESDFESTDEETANQGDPEASEKAIVDEEKRDRKAARSRAERAVAGAHARQKVTFNPQVLPSSVTVPTSTPKPKRRVSLGVAVNAETGEVVEGTKGQRQSKRTSTILNRSATETRIKDAEEKRAVIPKKTKTYIRAPTQDELIARALDMEEGNISEHRNYLSLEEEKRKRARVVRASVEGPLLRWLSRGEEVQVQVDPPATHPSNMAASYPYMHANTSSHGTYPAGQPWANPPAFQNHTLGSNTSHTPTPTSTPGAAHHLQYQYTYAQYYPPPPPPPPPEPTYVTSKVTKNYVIHELGQETWAPKPGWTDTMRAMFGDDIHWEELKVYLAKGRPLTRPVQLCPITGLPARYKDPRSGVPYANARAFEVLTGILNHEFIWSDTLHCYIGREGEPTAMDVDDG</sequence>
<reference evidence="5" key="1">
    <citation type="journal article" date="2014" name="Proc. Natl. Acad. Sci. U.S.A.">
        <title>Extensive sampling of basidiomycete genomes demonstrates inadequacy of the white-rot/brown-rot paradigm for wood decay fungi.</title>
        <authorList>
            <person name="Riley R."/>
            <person name="Salamov A.A."/>
            <person name="Brown D.W."/>
            <person name="Nagy L.G."/>
            <person name="Floudas D."/>
            <person name="Held B.W."/>
            <person name="Levasseur A."/>
            <person name="Lombard V."/>
            <person name="Morin E."/>
            <person name="Otillar R."/>
            <person name="Lindquist E.A."/>
            <person name="Sun H."/>
            <person name="LaButti K.M."/>
            <person name="Schmutz J."/>
            <person name="Jabbour D."/>
            <person name="Luo H."/>
            <person name="Baker S.E."/>
            <person name="Pisabarro A.G."/>
            <person name="Walton J.D."/>
            <person name="Blanchette R.A."/>
            <person name="Henrissat B."/>
            <person name="Martin F."/>
            <person name="Cullen D."/>
            <person name="Hibbett D.S."/>
            <person name="Grigoriev I.V."/>
        </authorList>
    </citation>
    <scope>NUCLEOTIDE SEQUENCE [LARGE SCALE GENOMIC DNA]</scope>
    <source>
        <strain evidence="5">MUCL 33604</strain>
    </source>
</reference>
<dbReference type="HOGENOM" id="CLU_029477_0_0_1"/>
<evidence type="ECO:0000313" key="4">
    <source>
        <dbReference type="EMBL" id="KDQ55010.1"/>
    </source>
</evidence>
<evidence type="ECO:0000256" key="1">
    <source>
        <dbReference type="ARBA" id="ARBA00006832"/>
    </source>
</evidence>
<evidence type="ECO:0000313" key="5">
    <source>
        <dbReference type="Proteomes" id="UP000027265"/>
    </source>
</evidence>
<dbReference type="STRING" id="933084.A0A067PMH5"/>
<feature type="region of interest" description="Disordered" evidence="2">
    <location>
        <begin position="48"/>
        <end position="102"/>
    </location>
</feature>
<feature type="domain" description="Vps72/YL1 C-terminal" evidence="3">
    <location>
        <begin position="392"/>
        <end position="421"/>
    </location>
</feature>
<dbReference type="Proteomes" id="UP000027265">
    <property type="component" value="Unassembled WGS sequence"/>
</dbReference>
<protein>
    <recommendedName>
        <fullName evidence="3">Vps72/YL1 C-terminal domain-containing protein</fullName>
    </recommendedName>
</protein>
<dbReference type="GO" id="GO:0005634">
    <property type="term" value="C:nucleus"/>
    <property type="evidence" value="ECO:0007669"/>
    <property type="project" value="TreeGrafter"/>
</dbReference>
<organism evidence="4 5">
    <name type="scientific">Jaapia argillacea MUCL 33604</name>
    <dbReference type="NCBI Taxonomy" id="933084"/>
    <lineage>
        <taxon>Eukaryota</taxon>
        <taxon>Fungi</taxon>
        <taxon>Dikarya</taxon>
        <taxon>Basidiomycota</taxon>
        <taxon>Agaricomycotina</taxon>
        <taxon>Agaricomycetes</taxon>
        <taxon>Agaricomycetidae</taxon>
        <taxon>Jaapiales</taxon>
        <taxon>Jaapiaceae</taxon>
        <taxon>Jaapia</taxon>
    </lineage>
</organism>
<dbReference type="AlphaFoldDB" id="A0A067PMH5"/>
<feature type="compositionally biased region" description="Acidic residues" evidence="2">
    <location>
        <begin position="48"/>
        <end position="64"/>
    </location>
</feature>
<dbReference type="Pfam" id="PF05764">
    <property type="entry name" value="YL1"/>
    <property type="match status" value="1"/>
</dbReference>
<accession>A0A067PMH5</accession>
<dbReference type="InterPro" id="IPR046757">
    <property type="entry name" value="YL1_N"/>
</dbReference>
<keyword evidence="5" id="KW-1185">Reference proteome</keyword>
<gene>
    <name evidence="4" type="ORF">JAAARDRAFT_38117</name>
</gene>
<dbReference type="PANTHER" id="PTHR13275">
    <property type="entry name" value="YL-1 PROTEIN TRANSCRIPTION FACTOR-LIKE 1"/>
    <property type="match status" value="1"/>
</dbReference>
<comment type="similarity">
    <text evidence="1">Belongs to the VPS72/YL1 family.</text>
</comment>
<feature type="region of interest" description="Disordered" evidence="2">
    <location>
        <begin position="1"/>
        <end position="21"/>
    </location>
</feature>
<name>A0A067PMH5_9AGAM</name>
<evidence type="ECO:0000259" key="3">
    <source>
        <dbReference type="SMART" id="SM00993"/>
    </source>
</evidence>
<dbReference type="SMART" id="SM00993">
    <property type="entry name" value="YL1_C"/>
    <property type="match status" value="1"/>
</dbReference>
<dbReference type="FunCoup" id="A0A067PMH5">
    <property type="interactions" value="443"/>
</dbReference>
<feature type="region of interest" description="Disordered" evidence="2">
    <location>
        <begin position="286"/>
        <end position="308"/>
    </location>
</feature>
<feature type="compositionally biased region" description="Low complexity" evidence="2">
    <location>
        <begin position="293"/>
        <end position="308"/>
    </location>
</feature>
<proteinExistence type="inferred from homology"/>
<dbReference type="Pfam" id="PF08265">
    <property type="entry name" value="YL1_C"/>
    <property type="match status" value="1"/>
</dbReference>
<dbReference type="InParanoid" id="A0A067PMH5"/>
<dbReference type="PANTHER" id="PTHR13275:SF4">
    <property type="entry name" value="VACUOLAR PROTEIN SORTING-ASSOCIATED PROTEIN 72 HOMOLOG"/>
    <property type="match status" value="1"/>
</dbReference>
<feature type="compositionally biased region" description="Basic and acidic residues" evidence="2">
    <location>
        <begin position="72"/>
        <end position="84"/>
    </location>
</feature>
<dbReference type="OrthoDB" id="78296at2759"/>